<proteinExistence type="predicted"/>
<keyword evidence="11 14" id="KW-1133">Transmembrane helix</keyword>
<accession>C0CQS9</accession>
<evidence type="ECO:0000256" key="8">
    <source>
        <dbReference type="ARBA" id="ARBA00022741"/>
    </source>
</evidence>
<reference evidence="17 18" key="1">
    <citation type="submission" date="2009-01" db="EMBL/GenBank/DDBJ databases">
        <authorList>
            <person name="Fulton L."/>
            <person name="Clifton S."/>
            <person name="Fulton B."/>
            <person name="Xu J."/>
            <person name="Minx P."/>
            <person name="Pepin K.H."/>
            <person name="Johnson M."/>
            <person name="Bhonagiri V."/>
            <person name="Nash W.E."/>
            <person name="Mardis E.R."/>
            <person name="Wilson R.K."/>
        </authorList>
    </citation>
    <scope>NUCLEOTIDE SEQUENCE [LARGE SCALE GENOMIC DNA]</scope>
    <source>
        <strain evidence="18">DSM 10507 / JCM 14656 / S5a33</strain>
    </source>
</reference>
<keyword evidence="4" id="KW-1003">Cell membrane</keyword>
<dbReference type="HOGENOM" id="CLU_000445_89_3_9"/>
<dbReference type="EC" id="2.7.13.3" evidence="3"/>
<dbReference type="SUPFAM" id="SSF55874">
    <property type="entry name" value="ATPase domain of HSP90 chaperone/DNA topoisomerase II/histidine kinase"/>
    <property type="match status" value="1"/>
</dbReference>
<dbReference type="FunFam" id="1.10.287.130:FF:000001">
    <property type="entry name" value="Two-component sensor histidine kinase"/>
    <property type="match status" value="1"/>
</dbReference>
<dbReference type="PATRIC" id="fig|476272.21.peg.1367"/>
<dbReference type="eggNOG" id="COG5002">
    <property type="taxonomic scope" value="Bacteria"/>
</dbReference>
<evidence type="ECO:0000256" key="9">
    <source>
        <dbReference type="ARBA" id="ARBA00022777"/>
    </source>
</evidence>
<dbReference type="Proteomes" id="UP000003100">
    <property type="component" value="Unassembled WGS sequence"/>
</dbReference>
<keyword evidence="12" id="KW-0902">Two-component regulatory system</keyword>
<dbReference type="Gene3D" id="3.30.565.10">
    <property type="entry name" value="Histidine kinase-like ATPase, C-terminal domain"/>
    <property type="match status" value="1"/>
</dbReference>
<keyword evidence="7 14" id="KW-0812">Transmembrane</keyword>
<dbReference type="AlphaFoldDB" id="C0CQS9"/>
<dbReference type="Pfam" id="PF02518">
    <property type="entry name" value="HATPase_c"/>
    <property type="match status" value="1"/>
</dbReference>
<sequence>MKILENINIFSLRKKILLVSKLIGIVLIVSYVLSGYLPVSTDVSFVIWLSFVVVLTLAIDFTMAHFISKPVSELNESARTMARLDFTHPCKVTSHDEFGELSKSLNIMAENLQKAFRELEVANEKLMLDVEQKKCLLAERKELADNLSHEMKTPLGIIRAYAEGLQEEANEAKRQKYFEIIVAETERMSNLITTLLDLSALENGASQLRPERFDFVEFLETVAGRLLIDTPDADFSLQYELPGHPVYVWADKSRMEQVLDNLIVNAKRNVYPGGVLKLSLKKNSNQLDFSIFNQGLPISQENLSKIWTKFYRDQNSRYSGSGLGLAIVAQILSMQNLPYGAENQPGGVVFYFSIPSIK</sequence>
<dbReference type="GeneID" id="86822916"/>
<dbReference type="GO" id="GO:0005524">
    <property type="term" value="F:ATP binding"/>
    <property type="evidence" value="ECO:0007669"/>
    <property type="project" value="UniProtKB-KW"/>
</dbReference>
<dbReference type="SMART" id="SM00388">
    <property type="entry name" value="HisKA"/>
    <property type="match status" value="1"/>
</dbReference>
<dbReference type="CDD" id="cd00082">
    <property type="entry name" value="HisKA"/>
    <property type="match status" value="1"/>
</dbReference>
<evidence type="ECO:0000256" key="10">
    <source>
        <dbReference type="ARBA" id="ARBA00022840"/>
    </source>
</evidence>
<keyword evidence="10" id="KW-0067">ATP-binding</keyword>
<dbReference type="SMART" id="SM00304">
    <property type="entry name" value="HAMP"/>
    <property type="match status" value="1"/>
</dbReference>
<dbReference type="GO" id="GO:0000155">
    <property type="term" value="F:phosphorelay sensor kinase activity"/>
    <property type="evidence" value="ECO:0007669"/>
    <property type="project" value="InterPro"/>
</dbReference>
<keyword evidence="8" id="KW-0547">Nucleotide-binding</keyword>
<feature type="transmembrane region" description="Helical" evidence="14">
    <location>
        <begin position="16"/>
        <end position="39"/>
    </location>
</feature>
<feature type="domain" description="HAMP" evidence="16">
    <location>
        <begin position="65"/>
        <end position="117"/>
    </location>
</feature>
<dbReference type="InterPro" id="IPR005467">
    <property type="entry name" value="His_kinase_dom"/>
</dbReference>
<keyword evidence="9" id="KW-0418">Kinase</keyword>
<dbReference type="SUPFAM" id="SSF158472">
    <property type="entry name" value="HAMP domain-like"/>
    <property type="match status" value="1"/>
</dbReference>
<dbReference type="InterPro" id="IPR003660">
    <property type="entry name" value="HAMP_dom"/>
</dbReference>
<dbReference type="eggNOG" id="COG2205">
    <property type="taxonomic scope" value="Bacteria"/>
</dbReference>
<comment type="catalytic activity">
    <reaction evidence="1">
        <text>ATP + protein L-histidine = ADP + protein N-phospho-L-histidine.</text>
        <dbReference type="EC" id="2.7.13.3"/>
    </reaction>
</comment>
<evidence type="ECO:0000259" key="15">
    <source>
        <dbReference type="PROSITE" id="PS50109"/>
    </source>
</evidence>
<dbReference type="SUPFAM" id="SSF47384">
    <property type="entry name" value="Homodimeric domain of signal transducing histidine kinase"/>
    <property type="match status" value="1"/>
</dbReference>
<dbReference type="InterPro" id="IPR036097">
    <property type="entry name" value="HisK_dim/P_sf"/>
</dbReference>
<evidence type="ECO:0000259" key="16">
    <source>
        <dbReference type="PROSITE" id="PS50885"/>
    </source>
</evidence>
<evidence type="ECO:0000256" key="7">
    <source>
        <dbReference type="ARBA" id="ARBA00022692"/>
    </source>
</evidence>
<dbReference type="InterPro" id="IPR003594">
    <property type="entry name" value="HATPase_dom"/>
</dbReference>
<protein>
    <recommendedName>
        <fullName evidence="3">histidine kinase</fullName>
        <ecNumber evidence="3">2.7.13.3</ecNumber>
    </recommendedName>
</protein>
<feature type="transmembrane region" description="Helical" evidence="14">
    <location>
        <begin position="45"/>
        <end position="67"/>
    </location>
</feature>
<dbReference type="Gene3D" id="1.10.287.130">
    <property type="match status" value="1"/>
</dbReference>
<dbReference type="EMBL" id="ACBZ01000173">
    <property type="protein sequence ID" value="EEG47866.1"/>
    <property type="molecule type" value="Genomic_DNA"/>
</dbReference>
<comment type="subcellular location">
    <subcellularLocation>
        <location evidence="2">Cell membrane</location>
        <topology evidence="2">Multi-pass membrane protein</topology>
    </subcellularLocation>
</comment>
<dbReference type="SMART" id="SM00387">
    <property type="entry name" value="HATPase_c"/>
    <property type="match status" value="1"/>
</dbReference>
<evidence type="ECO:0000256" key="1">
    <source>
        <dbReference type="ARBA" id="ARBA00000085"/>
    </source>
</evidence>
<keyword evidence="18" id="KW-1185">Reference proteome</keyword>
<organism evidence="17 18">
    <name type="scientific">Blautia hydrogenotrophica (strain DSM 10507 / JCM 14656 / S5a33)</name>
    <name type="common">Ruminococcus hydrogenotrophicus</name>
    <dbReference type="NCBI Taxonomy" id="476272"/>
    <lineage>
        <taxon>Bacteria</taxon>
        <taxon>Bacillati</taxon>
        <taxon>Bacillota</taxon>
        <taxon>Clostridia</taxon>
        <taxon>Lachnospirales</taxon>
        <taxon>Lachnospiraceae</taxon>
        <taxon>Blautia</taxon>
    </lineage>
</organism>
<evidence type="ECO:0000256" key="11">
    <source>
        <dbReference type="ARBA" id="ARBA00022989"/>
    </source>
</evidence>
<evidence type="ECO:0000313" key="17">
    <source>
        <dbReference type="EMBL" id="EEG47866.1"/>
    </source>
</evidence>
<evidence type="ECO:0000256" key="13">
    <source>
        <dbReference type="ARBA" id="ARBA00023136"/>
    </source>
</evidence>
<name>C0CQS9_BLAHS</name>
<dbReference type="InterPro" id="IPR050398">
    <property type="entry name" value="HssS/ArlS-like"/>
</dbReference>
<keyword evidence="13 14" id="KW-0472">Membrane</keyword>
<dbReference type="PANTHER" id="PTHR45528">
    <property type="entry name" value="SENSOR HISTIDINE KINASE CPXA"/>
    <property type="match status" value="1"/>
</dbReference>
<dbReference type="InterPro" id="IPR003661">
    <property type="entry name" value="HisK_dim/P_dom"/>
</dbReference>
<evidence type="ECO:0000256" key="3">
    <source>
        <dbReference type="ARBA" id="ARBA00012438"/>
    </source>
</evidence>
<gene>
    <name evidence="17" type="ORF">RUMHYD_03242</name>
</gene>
<evidence type="ECO:0000256" key="4">
    <source>
        <dbReference type="ARBA" id="ARBA00022475"/>
    </source>
</evidence>
<dbReference type="Gene3D" id="6.10.340.10">
    <property type="match status" value="1"/>
</dbReference>
<evidence type="ECO:0000256" key="2">
    <source>
        <dbReference type="ARBA" id="ARBA00004651"/>
    </source>
</evidence>
<evidence type="ECO:0000256" key="6">
    <source>
        <dbReference type="ARBA" id="ARBA00022679"/>
    </source>
</evidence>
<evidence type="ECO:0000256" key="5">
    <source>
        <dbReference type="ARBA" id="ARBA00022553"/>
    </source>
</evidence>
<dbReference type="PROSITE" id="PS50109">
    <property type="entry name" value="HIS_KIN"/>
    <property type="match status" value="1"/>
</dbReference>
<dbReference type="Pfam" id="PF00672">
    <property type="entry name" value="HAMP"/>
    <property type="match status" value="1"/>
</dbReference>
<dbReference type="PANTHER" id="PTHR45528:SF1">
    <property type="entry name" value="SENSOR HISTIDINE KINASE CPXA"/>
    <property type="match status" value="1"/>
</dbReference>
<dbReference type="CDD" id="cd06225">
    <property type="entry name" value="HAMP"/>
    <property type="match status" value="1"/>
</dbReference>
<dbReference type="InterPro" id="IPR036890">
    <property type="entry name" value="HATPase_C_sf"/>
</dbReference>
<dbReference type="GO" id="GO:0005886">
    <property type="term" value="C:plasma membrane"/>
    <property type="evidence" value="ECO:0007669"/>
    <property type="project" value="UniProtKB-SubCell"/>
</dbReference>
<keyword evidence="5" id="KW-0597">Phosphoprotein</keyword>
<keyword evidence="6" id="KW-0808">Transferase</keyword>
<feature type="domain" description="Histidine kinase" evidence="15">
    <location>
        <begin position="146"/>
        <end position="358"/>
    </location>
</feature>
<evidence type="ECO:0000256" key="12">
    <source>
        <dbReference type="ARBA" id="ARBA00023012"/>
    </source>
</evidence>
<dbReference type="PROSITE" id="PS50885">
    <property type="entry name" value="HAMP"/>
    <property type="match status" value="1"/>
</dbReference>
<dbReference type="RefSeq" id="WP_005951269.1">
    <property type="nucleotide sequence ID" value="NZ_CP136423.1"/>
</dbReference>
<evidence type="ECO:0000313" key="18">
    <source>
        <dbReference type="Proteomes" id="UP000003100"/>
    </source>
</evidence>
<evidence type="ECO:0000256" key="14">
    <source>
        <dbReference type="SAM" id="Phobius"/>
    </source>
</evidence>
<reference evidence="17 18" key="2">
    <citation type="submission" date="2009-02" db="EMBL/GenBank/DDBJ databases">
        <title>Draft genome sequence of Blautia hydrogenotrophica DSM 10507 (Ruminococcus hydrogenotrophicus DSM 10507).</title>
        <authorList>
            <person name="Sudarsanam P."/>
            <person name="Ley R."/>
            <person name="Guruge J."/>
            <person name="Turnbaugh P.J."/>
            <person name="Mahowald M."/>
            <person name="Liep D."/>
            <person name="Gordon J."/>
        </authorList>
    </citation>
    <scope>NUCLEOTIDE SEQUENCE [LARGE SCALE GENOMIC DNA]</scope>
    <source>
        <strain evidence="18">DSM 10507 / JCM 14656 / S5a33</strain>
    </source>
</reference>
<dbReference type="Pfam" id="PF00512">
    <property type="entry name" value="HisKA"/>
    <property type="match status" value="1"/>
</dbReference>